<dbReference type="GO" id="GO:0070578">
    <property type="term" value="C:RISC-loading complex"/>
    <property type="evidence" value="ECO:0007669"/>
    <property type="project" value="TreeGrafter"/>
</dbReference>
<dbReference type="Pfam" id="PF00636">
    <property type="entry name" value="Ribonuclease_3"/>
    <property type="match status" value="2"/>
</dbReference>
<gene>
    <name evidence="29" type="ORF">FSP39_006212</name>
</gene>
<keyword evidence="13" id="KW-0378">Hydrolase</keyword>
<keyword evidence="8" id="KW-0540">Nuclease</keyword>
<dbReference type="SMART" id="SM00490">
    <property type="entry name" value="HELICc"/>
    <property type="match status" value="1"/>
</dbReference>
<dbReference type="SMART" id="SM00949">
    <property type="entry name" value="PAZ"/>
    <property type="match status" value="1"/>
</dbReference>
<feature type="compositionally biased region" description="Basic and acidic residues" evidence="22">
    <location>
        <begin position="1235"/>
        <end position="1247"/>
    </location>
</feature>
<dbReference type="Proteomes" id="UP001186944">
    <property type="component" value="Unassembled WGS sequence"/>
</dbReference>
<dbReference type="Gene3D" id="3.30.160.380">
    <property type="entry name" value="Dicer dimerisation domain"/>
    <property type="match status" value="1"/>
</dbReference>
<dbReference type="InterPro" id="IPR014001">
    <property type="entry name" value="Helicase_ATP-bd"/>
</dbReference>
<keyword evidence="30" id="KW-1185">Reference proteome</keyword>
<dbReference type="Gene3D" id="3.30.160.20">
    <property type="match status" value="1"/>
</dbReference>
<evidence type="ECO:0000313" key="30">
    <source>
        <dbReference type="Proteomes" id="UP001186944"/>
    </source>
</evidence>
<keyword evidence="12" id="KW-0255">Endonuclease</keyword>
<dbReference type="Pfam" id="PF00271">
    <property type="entry name" value="Helicase_C"/>
    <property type="match status" value="1"/>
</dbReference>
<evidence type="ECO:0000256" key="14">
    <source>
        <dbReference type="ARBA" id="ARBA00022806"/>
    </source>
</evidence>
<evidence type="ECO:0000256" key="18">
    <source>
        <dbReference type="ARBA" id="ARBA00023158"/>
    </source>
</evidence>
<evidence type="ECO:0000256" key="8">
    <source>
        <dbReference type="ARBA" id="ARBA00022722"/>
    </source>
</evidence>
<dbReference type="Pfam" id="PF20930">
    <property type="entry name" value="Dicer_PBD"/>
    <property type="match status" value="1"/>
</dbReference>
<dbReference type="SUPFAM" id="SSF101690">
    <property type="entry name" value="PAZ domain"/>
    <property type="match status" value="1"/>
</dbReference>
<keyword evidence="14" id="KW-0347">Helicase</keyword>
<keyword evidence="19" id="KW-0464">Manganese</keyword>
<accession>A0AA88XV97</accession>
<dbReference type="InterPro" id="IPR014720">
    <property type="entry name" value="dsRBD_dom"/>
</dbReference>
<dbReference type="PROSITE" id="PS51192">
    <property type="entry name" value="HELICASE_ATP_BIND_1"/>
    <property type="match status" value="1"/>
</dbReference>
<dbReference type="PANTHER" id="PTHR14950:SF37">
    <property type="entry name" value="ENDORIBONUCLEASE DICER"/>
    <property type="match status" value="1"/>
</dbReference>
<keyword evidence="11" id="KW-0547">Nucleotide-binding</keyword>
<evidence type="ECO:0000256" key="19">
    <source>
        <dbReference type="ARBA" id="ARBA00023211"/>
    </source>
</evidence>
<dbReference type="InterPro" id="IPR036389">
    <property type="entry name" value="RNase_III_sf"/>
</dbReference>
<dbReference type="Gene3D" id="2.170.260.10">
    <property type="entry name" value="paz domain"/>
    <property type="match status" value="1"/>
</dbReference>
<dbReference type="Pfam" id="PF00270">
    <property type="entry name" value="DEAD"/>
    <property type="match status" value="1"/>
</dbReference>
<keyword evidence="7" id="KW-0597">Phosphoprotein</keyword>
<comment type="subcellular location">
    <subcellularLocation>
        <location evidence="4">Cytoplasm</location>
    </subcellularLocation>
</comment>
<sequence>MVFLGSDPPPPKRLPRHFRNDDIPTDTFTPRAYQVELLDAALHRNTIVCLGSSSGNTFLSVMLIRELSDQLRSPLNDGGKRSIILVNNEGSIFYLSQVIQHHTDLCVSKFYDDDGEQFKWNKEQWSDHVKSHHIIVMSPKLFCTMLSLNAIKASQLNLVIFDECHLILGDHPYKDIMNHLKKSQDSDSKRKYLPRILGLTSSFTSKKCRDPKELESSIISLERSLLSKAETATLVISERYGLKPKELVVKCENYEDKTGISILLENILHDALDFLHDSNAVSEGEDDQDPCSIPITALCECLHILHTLGPWCADCIAKMLINQLEKIDKFETGVINKKLLHFCSTQLRMISAIFDSQFSPNYDVEELLMYTSPKVRRLVHHLRKYKPECDFMIISSADGELGEGMLGIDDSESDLSDDSDFSEDDGNERENRNVIHVAVKKETSEENGLDPLLGDTEKYLCGIVFVEDRNVALVLNKFLEEVFAWDETLCFVKSHHITGHGIKGAVTKKENGKLYRKQEDVLRKFRMQDLNLLISTSVLEEGIDVPKCNLIVKFDPPKSYKSYSQSKGRARARNAEYMVLVNESKMETFQQEYDIFRHIEKVLIERNSEETTHQTENLNGDDNSNISPPYIPNPDQPRISVTLNSAIALVNRYCAKLPSDAFTHLTPKCLVEEIDVEGSAMYKANLRLPINSPFKELVQGSPMPTVMLAKREVALRMCEALHKSGELDDTLMPVGKELYNIEEEEEEVKDWEAEDLYGEVRPGTTKRKQYYYKRLATALVDSHPSSHGNYLYSLSMVLTKPISEDQNTRGRKIYAPEESLRGFGIITAKQIPEIPKFPVYTRSGEVMISVTMVTSEFPLTEEDLKRLGDCHHFIFDNVLRLEKDPMEFKPQQSELGYIVVPLLKNSESCGHTIDWDFISKLEQSKHHVKRNILDSKREPFVFNKEEYSDAVVMPSYRNTDQPQPFYVAEIRSDLNPLSPFPSPELYETFSKYYTTKYGLTITNFEQPLLDVDHTSARLNLLTPRYMNQKGVALPTSSAETKKARRENLQQKQILVAELCEVHVFPASLWKKAVCLPTILYRINYLLVAEEMRIKISSETGIGLRDLPSDFEFEPLDFGFEIVNGKENFTSNSAVLDESKMDDTEDSNTEESPSSDKGSYSTNLSEESPSENYTKTNISDQISSSQANCDTTRVLQRRRSSLTVGNLFSSEGLQNYYKNSALCDNSDCDTDDDETSNNKKENSKEDNQSKASDSVEDGECGMNNHINIHDTKASDGKARDNISKLSNGSKADDKSINALQHDQISPKKEKMVNGESNVSASESRFMNGWADAADSKMDITDYVTDSIQDMEKLSVSDTEKDNSRRTSDVGKRGNKEDVFSGMSRFMADGKSAMTDTGKNQKMNEEKISFPDPKLSLDEDKDLTKFVGPNPCTILQAFTMSNANDFFCLERLETIGDSFLKYAITVHLYCTYPGIHEGKLSYLRSKQVSNCNLYRLGKKKGLAECMISTKFEPYENWLPPGYVINESKRKGSVPKVLLYRNSMGHLEKVNDQAVIDSYATDDSSLNWSPKITEIVDSEGTVTENDSHNDSNVSSGGQCLIPYSLQTLHSIPDKSIADCVESLIGCYLTSCGKKAALQFMHWLGLKVLPPRQGDDSGLMEDIERIKCPSSPSSSASPKTMSELEDLLIGYDKLEDSIGYKFTDRFYLLQAFTHASYHYNTVTDCYQRLEFLGDAILDYIITRHLYEDSCKYSPGVLTDLRSALVNNNIFAALAVKWDFHKYFKAISPPLFHVIEKFVARQKEREDEIDLSDEEENEEEETERVELEVPKALGDIFESLAGAIYLDSGMSLDVVWRVYYRIMKPQIDKYLKSIPKSPVRELLEMEPETAKFEKPERTLEGKIRVNVNVVGKGAYTGVGRNYRIAKSAAAKKALRSIKTLQAEGLI</sequence>
<dbReference type="FunFam" id="1.10.1520.10:FF:000023">
    <property type="entry name" value="Endoribonuclease dcr-1"/>
    <property type="match status" value="1"/>
</dbReference>
<evidence type="ECO:0000256" key="4">
    <source>
        <dbReference type="ARBA" id="ARBA00004496"/>
    </source>
</evidence>
<dbReference type="InterPro" id="IPR044441">
    <property type="entry name" value="DICER_DSRM"/>
</dbReference>
<feature type="region of interest" description="Disordered" evidence="22">
    <location>
        <begin position="1"/>
        <end position="21"/>
    </location>
</feature>
<dbReference type="Pfam" id="PF20931">
    <property type="entry name" value="Dicer_platform"/>
    <property type="match status" value="1"/>
</dbReference>
<dbReference type="InterPro" id="IPR038248">
    <property type="entry name" value="Dicer_dimer_sf"/>
</dbReference>
<evidence type="ECO:0000259" key="26">
    <source>
        <dbReference type="PROSITE" id="PS51192"/>
    </source>
</evidence>
<dbReference type="SUPFAM" id="SSF54768">
    <property type="entry name" value="dsRNA-binding domain-like"/>
    <property type="match status" value="1"/>
</dbReference>
<dbReference type="InterPro" id="IPR001650">
    <property type="entry name" value="Helicase_C-like"/>
</dbReference>
<dbReference type="FunFam" id="1.10.1520.10:FF:000005">
    <property type="entry name" value="Putative endoribonuclease dicer"/>
    <property type="match status" value="1"/>
</dbReference>
<keyword evidence="10" id="KW-0677">Repeat</keyword>
<evidence type="ECO:0000259" key="25">
    <source>
        <dbReference type="PROSITE" id="PS50821"/>
    </source>
</evidence>
<evidence type="ECO:0000256" key="1">
    <source>
        <dbReference type="ARBA" id="ARBA00000109"/>
    </source>
</evidence>
<name>A0AA88XV97_PINIB</name>
<dbReference type="EC" id="3.1.26.3" evidence="5"/>
<dbReference type="SUPFAM" id="SSF52540">
    <property type="entry name" value="P-loop containing nucleoside triphosphate hydrolases"/>
    <property type="match status" value="1"/>
</dbReference>
<dbReference type="InterPro" id="IPR000999">
    <property type="entry name" value="RNase_III_dom"/>
</dbReference>
<evidence type="ECO:0000256" key="7">
    <source>
        <dbReference type="ARBA" id="ARBA00022553"/>
    </source>
</evidence>
<feature type="compositionally biased region" description="Acidic residues" evidence="22">
    <location>
        <begin position="409"/>
        <end position="427"/>
    </location>
</feature>
<dbReference type="GO" id="GO:0006309">
    <property type="term" value="P:apoptotic DNA fragmentation"/>
    <property type="evidence" value="ECO:0007669"/>
    <property type="project" value="TreeGrafter"/>
</dbReference>
<evidence type="ECO:0000256" key="11">
    <source>
        <dbReference type="ARBA" id="ARBA00022741"/>
    </source>
</evidence>
<dbReference type="CDD" id="cd10843">
    <property type="entry name" value="DSRM_DICER"/>
    <property type="match status" value="1"/>
</dbReference>
<dbReference type="PROSITE" id="PS51327">
    <property type="entry name" value="DICER_DSRBF"/>
    <property type="match status" value="1"/>
</dbReference>
<dbReference type="PROSITE" id="PS50137">
    <property type="entry name" value="DS_RBD"/>
    <property type="match status" value="1"/>
</dbReference>
<dbReference type="GO" id="GO:0016441">
    <property type="term" value="P:post-transcriptional gene silencing"/>
    <property type="evidence" value="ECO:0007669"/>
    <property type="project" value="UniProtKB-ARBA"/>
</dbReference>
<dbReference type="PANTHER" id="PTHR14950">
    <property type="entry name" value="DICER-RELATED"/>
    <property type="match status" value="1"/>
</dbReference>
<feature type="compositionally biased region" description="Basic and acidic residues" evidence="22">
    <location>
        <begin position="1266"/>
        <end position="1281"/>
    </location>
</feature>
<evidence type="ECO:0000259" key="23">
    <source>
        <dbReference type="PROSITE" id="PS50137"/>
    </source>
</evidence>
<keyword evidence="16" id="KW-0460">Magnesium</keyword>
<dbReference type="InterPro" id="IPR003100">
    <property type="entry name" value="PAZ_dom"/>
</dbReference>
<comment type="catalytic activity">
    <reaction evidence="1">
        <text>Endonucleolytic cleavage to 5'-phosphomonoester.</text>
        <dbReference type="EC" id="3.1.26.3"/>
    </reaction>
</comment>
<dbReference type="InterPro" id="IPR036085">
    <property type="entry name" value="PAZ_dom_sf"/>
</dbReference>
<feature type="domain" description="Helicase ATP-binding" evidence="26">
    <location>
        <begin position="37"/>
        <end position="221"/>
    </location>
</feature>
<dbReference type="GO" id="GO:0005737">
    <property type="term" value="C:cytoplasm"/>
    <property type="evidence" value="ECO:0007669"/>
    <property type="project" value="UniProtKB-SubCell"/>
</dbReference>
<dbReference type="Pfam" id="PF02170">
    <property type="entry name" value="PAZ"/>
    <property type="match status" value="1"/>
</dbReference>
<dbReference type="GO" id="GO:0004386">
    <property type="term" value="F:helicase activity"/>
    <property type="evidence" value="ECO:0007669"/>
    <property type="project" value="UniProtKB-KW"/>
</dbReference>
<evidence type="ECO:0000259" key="24">
    <source>
        <dbReference type="PROSITE" id="PS50142"/>
    </source>
</evidence>
<dbReference type="GO" id="GO:0046872">
    <property type="term" value="F:metal ion binding"/>
    <property type="evidence" value="ECO:0007669"/>
    <property type="project" value="UniProtKB-KW"/>
</dbReference>
<keyword evidence="6" id="KW-0963">Cytoplasm</keyword>
<evidence type="ECO:0000256" key="6">
    <source>
        <dbReference type="ARBA" id="ARBA00022490"/>
    </source>
</evidence>
<dbReference type="GO" id="GO:0030422">
    <property type="term" value="P:siRNA processing"/>
    <property type="evidence" value="ECO:0007669"/>
    <property type="project" value="InterPro"/>
</dbReference>
<feature type="region of interest" description="Disordered" evidence="22">
    <location>
        <begin position="409"/>
        <end position="428"/>
    </location>
</feature>
<feature type="domain" description="DRBM" evidence="23">
    <location>
        <begin position="1869"/>
        <end position="1934"/>
    </location>
</feature>
<proteinExistence type="inferred from homology"/>
<dbReference type="SMART" id="SM00487">
    <property type="entry name" value="DEXDc"/>
    <property type="match status" value="1"/>
</dbReference>
<dbReference type="PROSITE" id="PS50142">
    <property type="entry name" value="RNASE_3_2"/>
    <property type="match status" value="2"/>
</dbReference>
<comment type="caution">
    <text evidence="29">The sequence shown here is derived from an EMBL/GenBank/DDBJ whole genome shotgun (WGS) entry which is preliminary data.</text>
</comment>
<dbReference type="InterPro" id="IPR011545">
    <property type="entry name" value="DEAD/DEAH_box_helicase_dom"/>
</dbReference>
<dbReference type="SMART" id="SM00358">
    <property type="entry name" value="DSRM"/>
    <property type="match status" value="1"/>
</dbReference>
<evidence type="ECO:0000256" key="3">
    <source>
        <dbReference type="ARBA" id="ARBA00001946"/>
    </source>
</evidence>
<evidence type="ECO:0000313" key="29">
    <source>
        <dbReference type="EMBL" id="KAK3092704.1"/>
    </source>
</evidence>
<dbReference type="InterPro" id="IPR005034">
    <property type="entry name" value="Dicer_dimerisation"/>
</dbReference>
<dbReference type="GO" id="GO:0005524">
    <property type="term" value="F:ATP binding"/>
    <property type="evidence" value="ECO:0007669"/>
    <property type="project" value="UniProtKB-KW"/>
</dbReference>
<evidence type="ECO:0000256" key="21">
    <source>
        <dbReference type="PROSITE-ProRule" id="PRU00657"/>
    </source>
</evidence>
<dbReference type="PROSITE" id="PS51194">
    <property type="entry name" value="HELICASE_CTER"/>
    <property type="match status" value="1"/>
</dbReference>
<evidence type="ECO:0000256" key="17">
    <source>
        <dbReference type="ARBA" id="ARBA00022884"/>
    </source>
</evidence>
<feature type="domain" description="RNase III" evidence="24">
    <location>
        <begin position="1434"/>
        <end position="1629"/>
    </location>
</feature>
<evidence type="ECO:0000259" key="28">
    <source>
        <dbReference type="PROSITE" id="PS51327"/>
    </source>
</evidence>
<dbReference type="Pfam" id="PF20932">
    <property type="entry name" value="Dicer_dsRBD"/>
    <property type="match status" value="1"/>
</dbReference>
<dbReference type="SMART" id="SM00535">
    <property type="entry name" value="RIBOc"/>
    <property type="match status" value="2"/>
</dbReference>
<dbReference type="PROSITE" id="PS50821">
    <property type="entry name" value="PAZ"/>
    <property type="match status" value="1"/>
</dbReference>
<evidence type="ECO:0000259" key="27">
    <source>
        <dbReference type="PROSITE" id="PS51194"/>
    </source>
</evidence>
<dbReference type="GO" id="GO:0003723">
    <property type="term" value="F:RNA binding"/>
    <property type="evidence" value="ECO:0007669"/>
    <property type="project" value="UniProtKB-UniRule"/>
</dbReference>
<evidence type="ECO:0000256" key="22">
    <source>
        <dbReference type="SAM" id="MobiDB-lite"/>
    </source>
</evidence>
<evidence type="ECO:0000256" key="9">
    <source>
        <dbReference type="ARBA" id="ARBA00022723"/>
    </source>
</evidence>
<protein>
    <recommendedName>
        <fullName evidence="5">ribonuclease III</fullName>
        <ecNumber evidence="5">3.1.26.3</ecNumber>
    </recommendedName>
</protein>
<evidence type="ECO:0000256" key="20">
    <source>
        <dbReference type="ARBA" id="ARBA00035116"/>
    </source>
</evidence>
<dbReference type="Gene3D" id="1.10.1520.10">
    <property type="entry name" value="Ribonuclease III domain"/>
    <property type="match status" value="2"/>
</dbReference>
<evidence type="ECO:0000256" key="13">
    <source>
        <dbReference type="ARBA" id="ARBA00022801"/>
    </source>
</evidence>
<comment type="cofactor">
    <cofactor evidence="3">
        <name>Mg(2+)</name>
        <dbReference type="ChEBI" id="CHEBI:18420"/>
    </cofactor>
</comment>
<feature type="compositionally biased region" description="Polar residues" evidence="22">
    <location>
        <begin position="1149"/>
        <end position="1193"/>
    </location>
</feature>
<evidence type="ECO:0000256" key="16">
    <source>
        <dbReference type="ARBA" id="ARBA00022842"/>
    </source>
</evidence>
<dbReference type="EMBL" id="VSWD01000009">
    <property type="protein sequence ID" value="KAK3092704.1"/>
    <property type="molecule type" value="Genomic_DNA"/>
</dbReference>
<dbReference type="CDD" id="cd15903">
    <property type="entry name" value="Dicer_PBD"/>
    <property type="match status" value="1"/>
</dbReference>
<comment type="similarity">
    <text evidence="20 21">Belongs to the helicase family. Dicer subfamily.</text>
</comment>
<dbReference type="GO" id="GO:0005634">
    <property type="term" value="C:nucleus"/>
    <property type="evidence" value="ECO:0007669"/>
    <property type="project" value="TreeGrafter"/>
</dbReference>
<feature type="domain" description="PAZ" evidence="25">
    <location>
        <begin position="913"/>
        <end position="1063"/>
    </location>
</feature>
<keyword evidence="9" id="KW-0479">Metal-binding</keyword>
<dbReference type="GO" id="GO:0031054">
    <property type="term" value="P:pre-miRNA processing"/>
    <property type="evidence" value="ECO:0007669"/>
    <property type="project" value="InterPro"/>
</dbReference>
<keyword evidence="15" id="KW-0067">ATP-binding</keyword>
<evidence type="ECO:0000256" key="10">
    <source>
        <dbReference type="ARBA" id="ARBA00022737"/>
    </source>
</evidence>
<dbReference type="FunFam" id="2.170.260.10:FF:000002">
    <property type="entry name" value="Putative Endoribonuclease Dicer"/>
    <property type="match status" value="1"/>
</dbReference>
<evidence type="ECO:0000256" key="2">
    <source>
        <dbReference type="ARBA" id="ARBA00001936"/>
    </source>
</evidence>
<dbReference type="CDD" id="cd00593">
    <property type="entry name" value="RIBOc"/>
    <property type="match status" value="2"/>
</dbReference>
<comment type="cofactor">
    <cofactor evidence="2">
        <name>Mn(2+)</name>
        <dbReference type="ChEBI" id="CHEBI:29035"/>
    </cofactor>
</comment>
<organism evidence="29 30">
    <name type="scientific">Pinctada imbricata</name>
    <name type="common">Atlantic pearl-oyster</name>
    <name type="synonym">Pinctada martensii</name>
    <dbReference type="NCBI Taxonomy" id="66713"/>
    <lineage>
        <taxon>Eukaryota</taxon>
        <taxon>Metazoa</taxon>
        <taxon>Spiralia</taxon>
        <taxon>Lophotrochozoa</taxon>
        <taxon>Mollusca</taxon>
        <taxon>Bivalvia</taxon>
        <taxon>Autobranchia</taxon>
        <taxon>Pteriomorphia</taxon>
        <taxon>Pterioida</taxon>
        <taxon>Pterioidea</taxon>
        <taxon>Pteriidae</taxon>
        <taxon>Pinctada</taxon>
    </lineage>
</organism>
<dbReference type="Pfam" id="PF03368">
    <property type="entry name" value="Dicer_dimer"/>
    <property type="match status" value="1"/>
</dbReference>
<dbReference type="Gene3D" id="3.40.50.300">
    <property type="entry name" value="P-loop containing nucleotide triphosphate hydrolases"/>
    <property type="match status" value="2"/>
</dbReference>
<dbReference type="PROSITE" id="PS00517">
    <property type="entry name" value="RNASE_3_1"/>
    <property type="match status" value="1"/>
</dbReference>
<dbReference type="InterPro" id="IPR027417">
    <property type="entry name" value="P-loop_NTPase"/>
</dbReference>
<dbReference type="GO" id="GO:0004530">
    <property type="term" value="F:deoxyribonuclease I activity"/>
    <property type="evidence" value="ECO:0007669"/>
    <property type="project" value="TreeGrafter"/>
</dbReference>
<keyword evidence="17 21" id="KW-0694">RNA-binding</keyword>
<dbReference type="InterPro" id="IPR048513">
    <property type="entry name" value="Dicer_PBD"/>
</dbReference>
<feature type="domain" description="Dicer dsRNA-binding fold" evidence="28">
    <location>
        <begin position="646"/>
        <end position="741"/>
    </location>
</feature>
<evidence type="ECO:0000256" key="15">
    <source>
        <dbReference type="ARBA" id="ARBA00022840"/>
    </source>
</evidence>
<feature type="region of interest" description="Disordered" evidence="22">
    <location>
        <begin position="1132"/>
        <end position="1193"/>
    </location>
</feature>
<feature type="domain" description="RNase III" evidence="24">
    <location>
        <begin position="1687"/>
        <end position="1844"/>
    </location>
</feature>
<dbReference type="GO" id="GO:0004525">
    <property type="term" value="F:ribonuclease III activity"/>
    <property type="evidence" value="ECO:0007669"/>
    <property type="project" value="UniProtKB-EC"/>
</dbReference>
<keyword evidence="18" id="KW-0943">RNA-mediated gene silencing</keyword>
<feature type="domain" description="Helicase C-terminal" evidence="27">
    <location>
        <begin position="448"/>
        <end position="619"/>
    </location>
</feature>
<dbReference type="GO" id="GO:0051239">
    <property type="term" value="P:regulation of multicellular organismal process"/>
    <property type="evidence" value="ECO:0007669"/>
    <property type="project" value="UniProtKB-ARBA"/>
</dbReference>
<dbReference type="InterPro" id="IPR048512">
    <property type="entry name" value="Dicer_platform"/>
</dbReference>
<feature type="region of interest" description="Disordered" evidence="22">
    <location>
        <begin position="1352"/>
        <end position="1375"/>
    </location>
</feature>
<dbReference type="FunFam" id="3.30.160.20:FF:000015">
    <property type="entry name" value="endoribonuclease Dicer"/>
    <property type="match status" value="1"/>
</dbReference>
<reference evidence="29" key="1">
    <citation type="submission" date="2019-08" db="EMBL/GenBank/DDBJ databases">
        <title>The improved chromosome-level genome for the pearl oyster Pinctada fucata martensii using PacBio sequencing and Hi-C.</title>
        <authorList>
            <person name="Zheng Z."/>
        </authorList>
    </citation>
    <scope>NUCLEOTIDE SEQUENCE</scope>
    <source>
        <strain evidence="29">ZZ-2019</strain>
        <tissue evidence="29">Adductor muscle</tissue>
    </source>
</reference>
<evidence type="ECO:0000256" key="12">
    <source>
        <dbReference type="ARBA" id="ARBA00022759"/>
    </source>
</evidence>
<dbReference type="SUPFAM" id="SSF69065">
    <property type="entry name" value="RNase III domain-like"/>
    <property type="match status" value="2"/>
</dbReference>
<feature type="region of interest" description="Disordered" evidence="22">
    <location>
        <begin position="1227"/>
        <end position="1313"/>
    </location>
</feature>
<evidence type="ECO:0000256" key="5">
    <source>
        <dbReference type="ARBA" id="ARBA00012177"/>
    </source>
</evidence>